<protein>
    <recommendedName>
        <fullName evidence="3">Zn(2)-C6 fungal-type domain-containing protein</fullName>
    </recommendedName>
</protein>
<dbReference type="AlphaFoldDB" id="A0A9P9D9X8"/>
<keyword evidence="5" id="KW-1185">Reference proteome</keyword>
<evidence type="ECO:0000313" key="5">
    <source>
        <dbReference type="Proteomes" id="UP000717696"/>
    </source>
</evidence>
<name>A0A9P9D9X8_9HYPO</name>
<dbReference type="GO" id="GO:0008270">
    <property type="term" value="F:zinc ion binding"/>
    <property type="evidence" value="ECO:0007669"/>
    <property type="project" value="InterPro"/>
</dbReference>
<feature type="compositionally biased region" description="Basic residues" evidence="2">
    <location>
        <begin position="23"/>
        <end position="38"/>
    </location>
</feature>
<evidence type="ECO:0000259" key="3">
    <source>
        <dbReference type="PROSITE" id="PS50048"/>
    </source>
</evidence>
<keyword evidence="1" id="KW-0539">Nucleus</keyword>
<proteinExistence type="predicted"/>
<dbReference type="PANTHER" id="PTHR47655">
    <property type="entry name" value="QUINIC ACID UTILIZATION ACTIVATOR"/>
    <property type="match status" value="1"/>
</dbReference>
<dbReference type="PROSITE" id="PS50048">
    <property type="entry name" value="ZN2_CY6_FUNGAL_2"/>
    <property type="match status" value="1"/>
</dbReference>
<gene>
    <name evidence="4" type="ORF">B0J13DRAFT_572392</name>
</gene>
<dbReference type="CDD" id="cd00067">
    <property type="entry name" value="GAL4"/>
    <property type="match status" value="1"/>
</dbReference>
<comment type="caution">
    <text evidence="4">The sequence shown here is derived from an EMBL/GenBank/DDBJ whole genome shotgun (WGS) entry which is preliminary data.</text>
</comment>
<dbReference type="OrthoDB" id="4151048at2759"/>
<evidence type="ECO:0000256" key="2">
    <source>
        <dbReference type="SAM" id="MobiDB-lite"/>
    </source>
</evidence>
<dbReference type="Pfam" id="PF00172">
    <property type="entry name" value="Zn_clus"/>
    <property type="match status" value="1"/>
</dbReference>
<reference evidence="4" key="1">
    <citation type="journal article" date="2021" name="Nat. Commun.">
        <title>Genetic determinants of endophytism in the Arabidopsis root mycobiome.</title>
        <authorList>
            <person name="Mesny F."/>
            <person name="Miyauchi S."/>
            <person name="Thiergart T."/>
            <person name="Pickel B."/>
            <person name="Atanasova L."/>
            <person name="Karlsson M."/>
            <person name="Huettel B."/>
            <person name="Barry K.W."/>
            <person name="Haridas S."/>
            <person name="Chen C."/>
            <person name="Bauer D."/>
            <person name="Andreopoulos W."/>
            <person name="Pangilinan J."/>
            <person name="LaButti K."/>
            <person name="Riley R."/>
            <person name="Lipzen A."/>
            <person name="Clum A."/>
            <person name="Drula E."/>
            <person name="Henrissat B."/>
            <person name="Kohler A."/>
            <person name="Grigoriev I.V."/>
            <person name="Martin F.M."/>
            <person name="Hacquard S."/>
        </authorList>
    </citation>
    <scope>NUCLEOTIDE SEQUENCE</scope>
    <source>
        <strain evidence="4">MPI-CAGE-AT-0021</strain>
    </source>
</reference>
<dbReference type="InterPro" id="IPR001138">
    <property type="entry name" value="Zn2Cys6_DnaBD"/>
</dbReference>
<dbReference type="InterPro" id="IPR036864">
    <property type="entry name" value="Zn2-C6_fun-type_DNA-bd_sf"/>
</dbReference>
<accession>A0A9P9D9X8</accession>
<sequence length="332" mass="37183">MRRLSSRQGTAFTGKSVAQQCHTSKRTITRASSRHGHTSMHGTMTDRPRRKVRKACVRCRMKKMKCDGEIPCKRCKDDEWICAASVRRTIAYKQTPRGYAEVLEHTQYILIATVCKLYGMVRNSQPWEVGEPQLNDRGQPVVQHIAQMLGCVRPNSDVDLPVHSVFPEDVTGMEELCRELEQQERYEAASTPSHARDKESLCNRLDETALLEPDDSGIEQGYCGIDFGTESALNLPRQNLSTASDDLEFDGTASADINGNAPFPDTALLPFTWSMPDTQRSDLTMCFLQKAGTLQSMDVLDQGLVEYEFDAMEPHILSYNSEARHGGTPSCL</sequence>
<dbReference type="InterPro" id="IPR052783">
    <property type="entry name" value="Metabolic/Drug-Res_Regulator"/>
</dbReference>
<dbReference type="SMART" id="SM00066">
    <property type="entry name" value="GAL4"/>
    <property type="match status" value="1"/>
</dbReference>
<feature type="region of interest" description="Disordered" evidence="2">
    <location>
        <begin position="1"/>
        <end position="49"/>
    </location>
</feature>
<feature type="compositionally biased region" description="Polar residues" evidence="2">
    <location>
        <begin position="1"/>
        <end position="22"/>
    </location>
</feature>
<dbReference type="EMBL" id="JAGMUU010000039">
    <property type="protein sequence ID" value="KAH7115356.1"/>
    <property type="molecule type" value="Genomic_DNA"/>
</dbReference>
<feature type="domain" description="Zn(2)-C6 fungal-type" evidence="3">
    <location>
        <begin position="55"/>
        <end position="82"/>
    </location>
</feature>
<dbReference type="GO" id="GO:0000981">
    <property type="term" value="F:DNA-binding transcription factor activity, RNA polymerase II-specific"/>
    <property type="evidence" value="ECO:0007669"/>
    <property type="project" value="InterPro"/>
</dbReference>
<dbReference type="SUPFAM" id="SSF57701">
    <property type="entry name" value="Zn2/Cys6 DNA-binding domain"/>
    <property type="match status" value="1"/>
</dbReference>
<organism evidence="4 5">
    <name type="scientific">Dactylonectria estremocensis</name>
    <dbReference type="NCBI Taxonomy" id="1079267"/>
    <lineage>
        <taxon>Eukaryota</taxon>
        <taxon>Fungi</taxon>
        <taxon>Dikarya</taxon>
        <taxon>Ascomycota</taxon>
        <taxon>Pezizomycotina</taxon>
        <taxon>Sordariomycetes</taxon>
        <taxon>Hypocreomycetidae</taxon>
        <taxon>Hypocreales</taxon>
        <taxon>Nectriaceae</taxon>
        <taxon>Dactylonectria</taxon>
    </lineage>
</organism>
<dbReference type="PANTHER" id="PTHR47655:SF3">
    <property type="entry name" value="ZN(II)2CYS6 TRANSCRIPTION FACTOR (EUROFUNG)"/>
    <property type="match status" value="1"/>
</dbReference>
<evidence type="ECO:0000313" key="4">
    <source>
        <dbReference type="EMBL" id="KAH7115356.1"/>
    </source>
</evidence>
<dbReference type="Proteomes" id="UP000717696">
    <property type="component" value="Unassembled WGS sequence"/>
</dbReference>
<evidence type="ECO:0000256" key="1">
    <source>
        <dbReference type="ARBA" id="ARBA00023242"/>
    </source>
</evidence>
<dbReference type="Gene3D" id="4.10.240.10">
    <property type="entry name" value="Zn(2)-C6 fungal-type DNA-binding domain"/>
    <property type="match status" value="1"/>
</dbReference>